<dbReference type="AlphaFoldDB" id="A0A1N6Q6L5"/>
<dbReference type="SUPFAM" id="SSF74653">
    <property type="entry name" value="TolA/TonB C-terminal domain"/>
    <property type="match status" value="1"/>
</dbReference>
<keyword evidence="4" id="KW-1003">Cell membrane</keyword>
<keyword evidence="7" id="KW-0653">Protein transport</keyword>
<dbReference type="Pfam" id="PF03544">
    <property type="entry name" value="TonB_C"/>
    <property type="match status" value="1"/>
</dbReference>
<evidence type="ECO:0000313" key="13">
    <source>
        <dbReference type="Proteomes" id="UP000186400"/>
    </source>
</evidence>
<evidence type="ECO:0000256" key="2">
    <source>
        <dbReference type="ARBA" id="ARBA00006555"/>
    </source>
</evidence>
<dbReference type="InterPro" id="IPR051045">
    <property type="entry name" value="TonB-dependent_transducer"/>
</dbReference>
<dbReference type="InterPro" id="IPR037682">
    <property type="entry name" value="TonB_C"/>
</dbReference>
<dbReference type="InterPro" id="IPR006260">
    <property type="entry name" value="TonB/TolA_C"/>
</dbReference>
<feature type="compositionally biased region" description="Basic and acidic residues" evidence="10">
    <location>
        <begin position="53"/>
        <end position="101"/>
    </location>
</feature>
<comment type="subcellular location">
    <subcellularLocation>
        <location evidence="1">Cell inner membrane</location>
        <topology evidence="1">Single-pass membrane protein</topology>
        <orientation evidence="1">Periplasmic side</orientation>
    </subcellularLocation>
</comment>
<evidence type="ECO:0000256" key="1">
    <source>
        <dbReference type="ARBA" id="ARBA00004383"/>
    </source>
</evidence>
<keyword evidence="5" id="KW-0997">Cell inner membrane</keyword>
<dbReference type="GO" id="GO:0031992">
    <property type="term" value="F:energy transducer activity"/>
    <property type="evidence" value="ECO:0007669"/>
    <property type="project" value="TreeGrafter"/>
</dbReference>
<evidence type="ECO:0000256" key="6">
    <source>
        <dbReference type="ARBA" id="ARBA00022692"/>
    </source>
</evidence>
<evidence type="ECO:0000256" key="4">
    <source>
        <dbReference type="ARBA" id="ARBA00022475"/>
    </source>
</evidence>
<feature type="region of interest" description="Disordered" evidence="10">
    <location>
        <begin position="16"/>
        <end position="150"/>
    </location>
</feature>
<organism evidence="12 13">
    <name type="scientific">Alkalispirochaeta americana</name>
    <dbReference type="NCBI Taxonomy" id="159291"/>
    <lineage>
        <taxon>Bacteria</taxon>
        <taxon>Pseudomonadati</taxon>
        <taxon>Spirochaetota</taxon>
        <taxon>Spirochaetia</taxon>
        <taxon>Spirochaetales</taxon>
        <taxon>Spirochaetaceae</taxon>
        <taxon>Alkalispirochaeta</taxon>
    </lineage>
</organism>
<dbReference type="EMBL" id="FTMS01000004">
    <property type="protein sequence ID" value="SIQ12192.1"/>
    <property type="molecule type" value="Genomic_DNA"/>
</dbReference>
<proteinExistence type="inferred from homology"/>
<dbReference type="NCBIfam" id="TIGR01352">
    <property type="entry name" value="tonB_Cterm"/>
    <property type="match status" value="1"/>
</dbReference>
<evidence type="ECO:0000256" key="8">
    <source>
        <dbReference type="ARBA" id="ARBA00022989"/>
    </source>
</evidence>
<gene>
    <name evidence="12" type="ORF">SAMN05920897_10431</name>
</gene>
<keyword evidence="6" id="KW-0812">Transmembrane</keyword>
<keyword evidence="13" id="KW-1185">Reference proteome</keyword>
<evidence type="ECO:0000259" key="11">
    <source>
        <dbReference type="PROSITE" id="PS52015"/>
    </source>
</evidence>
<dbReference type="PANTHER" id="PTHR33446:SF2">
    <property type="entry name" value="PROTEIN TONB"/>
    <property type="match status" value="1"/>
</dbReference>
<dbReference type="PANTHER" id="PTHR33446">
    <property type="entry name" value="PROTEIN TONB-RELATED"/>
    <property type="match status" value="1"/>
</dbReference>
<evidence type="ECO:0000256" key="10">
    <source>
        <dbReference type="SAM" id="MobiDB-lite"/>
    </source>
</evidence>
<sequence>MLFSLVVHGLVLAGLSGYSRGDQSAPGEAREISLAMGSWPEERERIPAPGGDLPERVAKEPDRMLPEPESLKPETRDSEEKPDREEPYDQEADVSRDREEEPLGNTEEASESEGAGESAGSIEPEETDGVPGEASRNIPDQRGPEPSREDLLERYIGQVRTGIEKARQYPLVARRREQEGTVVVRFSLSSAGTIVEGPDIHSPSRYPALNRAALEAVTRAAPFAEFSEGFLREIITFVVPIHFRLEI</sequence>
<evidence type="ECO:0000256" key="5">
    <source>
        <dbReference type="ARBA" id="ARBA00022519"/>
    </source>
</evidence>
<dbReference type="GO" id="GO:0098797">
    <property type="term" value="C:plasma membrane protein complex"/>
    <property type="evidence" value="ECO:0007669"/>
    <property type="project" value="TreeGrafter"/>
</dbReference>
<dbReference type="STRING" id="159291.SAMN05920897_10431"/>
<dbReference type="GO" id="GO:0015031">
    <property type="term" value="P:protein transport"/>
    <property type="evidence" value="ECO:0007669"/>
    <property type="project" value="UniProtKB-KW"/>
</dbReference>
<comment type="similarity">
    <text evidence="2">Belongs to the TonB family.</text>
</comment>
<dbReference type="Proteomes" id="UP000186400">
    <property type="component" value="Unassembled WGS sequence"/>
</dbReference>
<keyword evidence="8" id="KW-1133">Transmembrane helix</keyword>
<name>A0A1N6Q6L5_9SPIO</name>
<evidence type="ECO:0000256" key="3">
    <source>
        <dbReference type="ARBA" id="ARBA00022448"/>
    </source>
</evidence>
<keyword evidence="3" id="KW-0813">Transport</keyword>
<dbReference type="GO" id="GO:0055085">
    <property type="term" value="P:transmembrane transport"/>
    <property type="evidence" value="ECO:0007669"/>
    <property type="project" value="InterPro"/>
</dbReference>
<dbReference type="PROSITE" id="PS52015">
    <property type="entry name" value="TONB_CTD"/>
    <property type="match status" value="1"/>
</dbReference>
<protein>
    <submittedName>
        <fullName evidence="12">TonB family C-terminal domain-containing protein</fullName>
    </submittedName>
</protein>
<feature type="domain" description="TonB C-terminal" evidence="11">
    <location>
        <begin position="154"/>
        <end position="247"/>
    </location>
</feature>
<reference evidence="12 13" key="1">
    <citation type="submission" date="2017-01" db="EMBL/GenBank/DDBJ databases">
        <authorList>
            <person name="Mah S.A."/>
            <person name="Swanson W.J."/>
            <person name="Moy G.W."/>
            <person name="Vacquier V.D."/>
        </authorList>
    </citation>
    <scope>NUCLEOTIDE SEQUENCE [LARGE SCALE GENOMIC DNA]</scope>
    <source>
        <strain evidence="12 13">ASpG1</strain>
    </source>
</reference>
<evidence type="ECO:0000313" key="12">
    <source>
        <dbReference type="EMBL" id="SIQ12192.1"/>
    </source>
</evidence>
<evidence type="ECO:0000256" key="7">
    <source>
        <dbReference type="ARBA" id="ARBA00022927"/>
    </source>
</evidence>
<accession>A0A1N6Q6L5</accession>
<dbReference type="Gene3D" id="3.30.1150.10">
    <property type="match status" value="1"/>
</dbReference>
<feature type="compositionally biased region" description="Low complexity" evidence="10">
    <location>
        <begin position="112"/>
        <end position="122"/>
    </location>
</feature>
<evidence type="ECO:0000256" key="9">
    <source>
        <dbReference type="ARBA" id="ARBA00023136"/>
    </source>
</evidence>
<keyword evidence="9" id="KW-0472">Membrane</keyword>